<feature type="transmembrane region" description="Helical" evidence="4">
    <location>
        <begin position="286"/>
        <end position="308"/>
    </location>
</feature>
<dbReference type="InterPro" id="IPR011701">
    <property type="entry name" value="MFS"/>
</dbReference>
<name>E0XXM1_9DELT</name>
<protein>
    <submittedName>
        <fullName evidence="6">77 permeases of the major facilitator superfamily</fullName>
    </submittedName>
</protein>
<dbReference type="EMBL" id="GU474912">
    <property type="protein sequence ID" value="ADI19162.1"/>
    <property type="molecule type" value="Genomic_DNA"/>
</dbReference>
<evidence type="ECO:0000259" key="5">
    <source>
        <dbReference type="PROSITE" id="PS50850"/>
    </source>
</evidence>
<feature type="transmembrane region" description="Helical" evidence="4">
    <location>
        <begin position="196"/>
        <end position="214"/>
    </location>
</feature>
<dbReference type="PROSITE" id="PS50850">
    <property type="entry name" value="MFS"/>
    <property type="match status" value="1"/>
</dbReference>
<feature type="transmembrane region" description="Helical" evidence="4">
    <location>
        <begin position="98"/>
        <end position="118"/>
    </location>
</feature>
<dbReference type="GO" id="GO:0022857">
    <property type="term" value="F:transmembrane transporter activity"/>
    <property type="evidence" value="ECO:0007669"/>
    <property type="project" value="InterPro"/>
</dbReference>
<evidence type="ECO:0000256" key="3">
    <source>
        <dbReference type="ARBA" id="ARBA00023136"/>
    </source>
</evidence>
<keyword evidence="2 4" id="KW-1133">Transmembrane helix</keyword>
<keyword evidence="3 4" id="KW-0472">Membrane</keyword>
<proteinExistence type="predicted"/>
<dbReference type="InterPro" id="IPR020846">
    <property type="entry name" value="MFS_dom"/>
</dbReference>
<dbReference type="AlphaFoldDB" id="E0XXM1"/>
<evidence type="ECO:0000256" key="4">
    <source>
        <dbReference type="SAM" id="Phobius"/>
    </source>
</evidence>
<dbReference type="PANTHER" id="PTHR11360:SF290">
    <property type="entry name" value="MONOCARBOXYLATE MFS PERMEASE"/>
    <property type="match status" value="1"/>
</dbReference>
<dbReference type="Pfam" id="PF07690">
    <property type="entry name" value="MFS_1"/>
    <property type="match status" value="1"/>
</dbReference>
<dbReference type="SUPFAM" id="SSF103473">
    <property type="entry name" value="MFS general substrate transporter"/>
    <property type="match status" value="1"/>
</dbReference>
<feature type="transmembrane region" description="Helical" evidence="4">
    <location>
        <begin position="6"/>
        <end position="25"/>
    </location>
</feature>
<evidence type="ECO:0000256" key="1">
    <source>
        <dbReference type="ARBA" id="ARBA00022692"/>
    </source>
</evidence>
<dbReference type="InterPro" id="IPR036259">
    <property type="entry name" value="MFS_trans_sf"/>
</dbReference>
<evidence type="ECO:0000256" key="2">
    <source>
        <dbReference type="ARBA" id="ARBA00022989"/>
    </source>
</evidence>
<feature type="transmembrane region" description="Helical" evidence="4">
    <location>
        <begin position="234"/>
        <end position="254"/>
    </location>
</feature>
<keyword evidence="1 4" id="KW-0812">Transmembrane</keyword>
<accession>E0XXM1</accession>
<organism evidence="6">
    <name type="scientific">uncultured delta proteobacterium HF0130_05G09</name>
    <dbReference type="NCBI Taxonomy" id="710827"/>
    <lineage>
        <taxon>Bacteria</taxon>
        <taxon>Deltaproteobacteria</taxon>
        <taxon>environmental samples</taxon>
    </lineage>
</organism>
<dbReference type="InterPro" id="IPR050327">
    <property type="entry name" value="Proton-linked_MCT"/>
</dbReference>
<dbReference type="PANTHER" id="PTHR11360">
    <property type="entry name" value="MONOCARBOXYLATE TRANSPORTER"/>
    <property type="match status" value="1"/>
</dbReference>
<feature type="transmembrane region" description="Helical" evidence="4">
    <location>
        <begin position="130"/>
        <end position="150"/>
    </location>
</feature>
<reference evidence="6" key="1">
    <citation type="journal article" date="2011" name="Environ. Microbiol.">
        <title>Time-series analyses of Monterey Bay coastal microbial picoplankton using a 'genome proxy' microarray.</title>
        <authorList>
            <person name="Rich V.I."/>
            <person name="Pham V.D."/>
            <person name="Eppley J."/>
            <person name="Shi Y."/>
            <person name="DeLong E.F."/>
        </authorList>
    </citation>
    <scope>NUCLEOTIDE SEQUENCE</scope>
</reference>
<feature type="domain" description="Major facilitator superfamily (MFS) profile" evidence="5">
    <location>
        <begin position="1"/>
        <end position="376"/>
    </location>
</feature>
<feature type="transmembrane region" description="Helical" evidence="4">
    <location>
        <begin position="261"/>
        <end position="280"/>
    </location>
</feature>
<sequence length="376" mass="41187">MTSEFGWSLTSISAAVSAGGILAALSSPFLGPYLDKYGPRIILSVSILFTGFTVMLLSFTDSLAFFFILFCLARMNFAGPFDLGIYGSINNWFFRSRGLATAITTFIQMLGLVAMPLIVQASIQYNGWRFAWVIIGITVLVVGFLPNFLLQIKKPEDLGLFPDGLDPSKTNVRHEKSQLKDEEPKFSREEALKTKAFWILCLYTVLIYPVQAGISLHQAPHLIERQINTNTTATIIATFSFISAVSGVVFGLIVRRITIRLALIISAFSLATSSCLMLIISTSWQGYLSAIFFGIGIGGILTILPIAWADFFGRKSYGSIRGVVLFFQVSAQAFGPLISGILRDHTGNYETSLSTFFVFSVLAVVTSIFASPPKPI</sequence>
<feature type="transmembrane region" description="Helical" evidence="4">
    <location>
        <begin position="353"/>
        <end position="371"/>
    </location>
</feature>
<feature type="transmembrane region" description="Helical" evidence="4">
    <location>
        <begin position="320"/>
        <end position="341"/>
    </location>
</feature>
<dbReference type="Gene3D" id="1.20.1250.20">
    <property type="entry name" value="MFS general substrate transporter like domains"/>
    <property type="match status" value="1"/>
</dbReference>
<evidence type="ECO:0000313" key="6">
    <source>
        <dbReference type="EMBL" id="ADI19162.1"/>
    </source>
</evidence>